<feature type="compositionally biased region" description="Low complexity" evidence="1">
    <location>
        <begin position="1"/>
        <end position="15"/>
    </location>
</feature>
<proteinExistence type="predicted"/>
<keyword evidence="3" id="KW-1185">Reference proteome</keyword>
<gene>
    <name evidence="2" type="ORF">PHO31112_02326</name>
</gene>
<evidence type="ECO:0000256" key="1">
    <source>
        <dbReference type="SAM" id="MobiDB-lite"/>
    </source>
</evidence>
<dbReference type="InterPro" id="IPR049675">
    <property type="entry name" value="QatB"/>
</dbReference>
<evidence type="ECO:0000313" key="2">
    <source>
        <dbReference type="EMBL" id="VVE04811.1"/>
    </source>
</evidence>
<dbReference type="EMBL" id="CABPSM010000005">
    <property type="protein sequence ID" value="VVE04811.1"/>
    <property type="molecule type" value="Genomic_DNA"/>
</dbReference>
<protein>
    <submittedName>
        <fullName evidence="2">Uncharacterized protein</fullName>
    </submittedName>
</protein>
<sequence length="291" mass="30615">MGTSTSSAGAPGGSPFDPPWLTDVEQGIDTSQTDAPLAPVRPAPQPDGGTDDTETDDAGADAVQTVGLNIAPPGRYGEARRALSSFVKSGGSADLRKGISRLVNKGMGGSRRAASRMQSTVTAASALGGLLSAARAGGDPDIDAWVLSVKQRSLAAADIALEVAERLLPHGGSIDEESAKHAMDQAIIKLYDTDPNADIFNLTDDQIADVMTYTIAYDVYNRVQLELGRVFEKLKYSAKVVHERLGQVLDYVTGVVAAAMKGSREGKKPRSMREVSAKAMEDAMFVFGTAE</sequence>
<dbReference type="AlphaFoldDB" id="A0A5E4UY13"/>
<evidence type="ECO:0000313" key="3">
    <source>
        <dbReference type="Proteomes" id="UP000343317"/>
    </source>
</evidence>
<accession>A0A5E4UY13</accession>
<dbReference type="NCBIfam" id="NF041924">
    <property type="entry name" value="QatB"/>
    <property type="match status" value="1"/>
</dbReference>
<name>A0A5E4UY13_9BURK</name>
<organism evidence="2 3">
    <name type="scientific">Pandoraea horticolens</name>
    <dbReference type="NCBI Taxonomy" id="2508298"/>
    <lineage>
        <taxon>Bacteria</taxon>
        <taxon>Pseudomonadati</taxon>
        <taxon>Pseudomonadota</taxon>
        <taxon>Betaproteobacteria</taxon>
        <taxon>Burkholderiales</taxon>
        <taxon>Burkholderiaceae</taxon>
        <taxon>Pandoraea</taxon>
    </lineage>
</organism>
<reference evidence="2 3" key="1">
    <citation type="submission" date="2019-08" db="EMBL/GenBank/DDBJ databases">
        <authorList>
            <person name="Peeters C."/>
        </authorList>
    </citation>
    <scope>NUCLEOTIDE SEQUENCE [LARGE SCALE GENOMIC DNA]</scope>
    <source>
        <strain evidence="2 3">LMG 31112</strain>
    </source>
</reference>
<dbReference type="Proteomes" id="UP000343317">
    <property type="component" value="Unassembled WGS sequence"/>
</dbReference>
<dbReference type="RefSeq" id="WP_150620625.1">
    <property type="nucleotide sequence ID" value="NZ_CABPSM010000005.1"/>
</dbReference>
<feature type="region of interest" description="Disordered" evidence="1">
    <location>
        <begin position="1"/>
        <end position="57"/>
    </location>
</feature>